<dbReference type="Proteomes" id="UP001062263">
    <property type="component" value="Chromosome"/>
</dbReference>
<evidence type="ECO:0000313" key="2">
    <source>
        <dbReference type="Proteomes" id="UP001062263"/>
    </source>
</evidence>
<organism evidence="1 2">
    <name type="scientific">Akkermansia biwaensis</name>
    <dbReference type="NCBI Taxonomy" id="2946555"/>
    <lineage>
        <taxon>Bacteria</taxon>
        <taxon>Pseudomonadati</taxon>
        <taxon>Verrucomicrobiota</taxon>
        <taxon>Verrucomicrobiia</taxon>
        <taxon>Verrucomicrobiales</taxon>
        <taxon>Akkermansiaceae</taxon>
        <taxon>Akkermansia</taxon>
    </lineage>
</organism>
<dbReference type="EMBL" id="AP025943">
    <property type="protein sequence ID" value="BDL44676.1"/>
    <property type="molecule type" value="Genomic_DNA"/>
</dbReference>
<sequence>MVGPAGLNPRSVVSGTIDPRAIMASAGIYYGGTGRRDGPMVRTEMVGPVLWLHGRSCHGAAIVGADVMAPVIGCRSPRGNVVIGPDQVDGINGAAERVIGIDGPAAVIPVNGIAGIVIHVGNAGTAAAVGARYAKIVVVRIIAAGQGAAYGRRQHGIFQKVICFHDVKFFQGLSPFT</sequence>
<gene>
    <name evidence="1" type="ORF">Abiwalacus_22500</name>
</gene>
<reference evidence="1" key="1">
    <citation type="submission" date="2022-06" db="EMBL/GenBank/DDBJ databases">
        <title>Akkermansia biwalacus sp. nov., an anaerobic mucin-degrading bacterium isolated from human intestine.</title>
        <authorList>
            <person name="Kobayashi Y."/>
            <person name="Inoue S."/>
            <person name="Kawahara T."/>
            <person name="Kohda N."/>
        </authorList>
    </citation>
    <scope>NUCLEOTIDE SEQUENCE</scope>
    <source>
        <strain evidence="1">WON2089</strain>
    </source>
</reference>
<keyword evidence="2" id="KW-1185">Reference proteome</keyword>
<protein>
    <submittedName>
        <fullName evidence="1">Uncharacterized protein</fullName>
    </submittedName>
</protein>
<name>A0ABM7ZIW9_9BACT</name>
<proteinExistence type="predicted"/>
<evidence type="ECO:0000313" key="1">
    <source>
        <dbReference type="EMBL" id="BDL44676.1"/>
    </source>
</evidence>
<accession>A0ABM7ZIW9</accession>